<organism evidence="11 12">
    <name type="scientific">Rhinolophus ferrumequinum</name>
    <name type="common">Greater horseshoe bat</name>
    <dbReference type="NCBI Taxonomy" id="59479"/>
    <lineage>
        <taxon>Eukaryota</taxon>
        <taxon>Metazoa</taxon>
        <taxon>Chordata</taxon>
        <taxon>Craniata</taxon>
        <taxon>Vertebrata</taxon>
        <taxon>Euteleostomi</taxon>
        <taxon>Mammalia</taxon>
        <taxon>Eutheria</taxon>
        <taxon>Laurasiatheria</taxon>
        <taxon>Chiroptera</taxon>
        <taxon>Yinpterochiroptera</taxon>
        <taxon>Rhinolophoidea</taxon>
        <taxon>Rhinolophidae</taxon>
        <taxon>Rhinolophinae</taxon>
        <taxon>Rhinolophus</taxon>
    </lineage>
</organism>
<dbReference type="PIRSF" id="PIRSF001875">
    <property type="entry name" value="Alpha-defensin"/>
    <property type="match status" value="1"/>
</dbReference>
<dbReference type="AlphaFoldDB" id="A0A7J7ZPB9"/>
<feature type="chain" id="PRO_5029726387" description="Mammalian defensins domain-containing protein" evidence="9">
    <location>
        <begin position="21"/>
        <end position="111"/>
    </location>
</feature>
<dbReference type="GO" id="GO:0061844">
    <property type="term" value="P:antimicrobial humoral immune response mediated by antimicrobial peptide"/>
    <property type="evidence" value="ECO:0007669"/>
    <property type="project" value="TreeGrafter"/>
</dbReference>
<dbReference type="SMART" id="SM01418">
    <property type="entry name" value="Defensin_propep"/>
    <property type="match status" value="1"/>
</dbReference>
<dbReference type="PANTHER" id="PTHR11876">
    <property type="entry name" value="ALPHA-DEFENSIN 1"/>
    <property type="match status" value="1"/>
</dbReference>
<protein>
    <recommendedName>
        <fullName evidence="10">Mammalian defensins domain-containing protein</fullName>
    </recommendedName>
</protein>
<evidence type="ECO:0000256" key="7">
    <source>
        <dbReference type="ARBA" id="ARBA00023022"/>
    </source>
</evidence>
<evidence type="ECO:0000256" key="8">
    <source>
        <dbReference type="ARBA" id="ARBA00023157"/>
    </source>
</evidence>
<dbReference type="Pfam" id="PF00323">
    <property type="entry name" value="Defensin_1"/>
    <property type="match status" value="1"/>
</dbReference>
<dbReference type="GO" id="GO:0071222">
    <property type="term" value="P:cellular response to lipopolysaccharide"/>
    <property type="evidence" value="ECO:0007669"/>
    <property type="project" value="TreeGrafter"/>
</dbReference>
<reference evidence="11 12" key="1">
    <citation type="journal article" date="2020" name="Nature">
        <title>Six reference-quality genomes reveal evolution of bat adaptations.</title>
        <authorList>
            <person name="Jebb D."/>
            <person name="Huang Z."/>
            <person name="Pippel M."/>
            <person name="Hughes G.M."/>
            <person name="Lavrichenko K."/>
            <person name="Devanna P."/>
            <person name="Winkler S."/>
            <person name="Jermiin L.S."/>
            <person name="Skirmuntt E.C."/>
            <person name="Katzourakis A."/>
            <person name="Burkitt-Gray L."/>
            <person name="Ray D.A."/>
            <person name="Sullivan K.A.M."/>
            <person name="Roscito J.G."/>
            <person name="Kirilenko B.M."/>
            <person name="Davalos L.M."/>
            <person name="Corthals A.P."/>
            <person name="Power M.L."/>
            <person name="Jones G."/>
            <person name="Ransome R.D."/>
            <person name="Dechmann D.K.N."/>
            <person name="Locatelli A.G."/>
            <person name="Puechmaille S.J."/>
            <person name="Fedrigo O."/>
            <person name="Jarvis E.D."/>
            <person name="Hiller M."/>
            <person name="Vernes S.C."/>
            <person name="Myers E.W."/>
            <person name="Teeling E.C."/>
        </authorList>
    </citation>
    <scope>NUCLEOTIDE SEQUENCE [LARGE SCALE GENOMIC DNA]</scope>
    <source>
        <strain evidence="11">MRhiFer1</strain>
        <tissue evidence="11">Lung</tissue>
    </source>
</reference>
<evidence type="ECO:0000256" key="9">
    <source>
        <dbReference type="SAM" id="SignalP"/>
    </source>
</evidence>
<dbReference type="GO" id="GO:0031012">
    <property type="term" value="C:extracellular matrix"/>
    <property type="evidence" value="ECO:0007669"/>
    <property type="project" value="TreeGrafter"/>
</dbReference>
<evidence type="ECO:0000259" key="10">
    <source>
        <dbReference type="PROSITE" id="PS00269"/>
    </source>
</evidence>
<dbReference type="InterPro" id="IPR006081">
    <property type="entry name" value="Alpha-defensin_C"/>
</dbReference>
<evidence type="ECO:0000313" key="12">
    <source>
        <dbReference type="Proteomes" id="UP000585614"/>
    </source>
</evidence>
<dbReference type="GO" id="GO:0051673">
    <property type="term" value="P:disruption of plasma membrane integrity in another organism"/>
    <property type="evidence" value="ECO:0007669"/>
    <property type="project" value="TreeGrafter"/>
</dbReference>
<accession>A0A7J7ZPB9</accession>
<evidence type="ECO:0000313" key="11">
    <source>
        <dbReference type="EMBL" id="KAF6376103.1"/>
    </source>
</evidence>
<comment type="similarity">
    <text evidence="2">Belongs to the alpha-defensin family.</text>
</comment>
<dbReference type="Pfam" id="PF00879">
    <property type="entry name" value="Defensin_propep"/>
    <property type="match status" value="1"/>
</dbReference>
<evidence type="ECO:0000256" key="1">
    <source>
        <dbReference type="ARBA" id="ARBA00004613"/>
    </source>
</evidence>
<dbReference type="PANTHER" id="PTHR11876:SF28">
    <property type="entry name" value="ALPHA-DEFENSIN 1"/>
    <property type="match status" value="1"/>
</dbReference>
<gene>
    <name evidence="11" type="ORF">mRhiFer1_003794</name>
</gene>
<keyword evidence="3" id="KW-0964">Secreted</keyword>
<keyword evidence="5 9" id="KW-0732">Signal</keyword>
<evidence type="ECO:0000256" key="5">
    <source>
        <dbReference type="ARBA" id="ARBA00022729"/>
    </source>
</evidence>
<comment type="caution">
    <text evidence="11">The sequence shown here is derived from an EMBL/GenBank/DDBJ whole genome shotgun (WGS) entry which is preliminary data.</text>
</comment>
<feature type="signal peptide" evidence="9">
    <location>
        <begin position="1"/>
        <end position="20"/>
    </location>
</feature>
<evidence type="ECO:0000256" key="3">
    <source>
        <dbReference type="ARBA" id="ARBA00022525"/>
    </source>
</evidence>
<keyword evidence="7" id="KW-0044">Antibiotic</keyword>
<dbReference type="GO" id="GO:0019731">
    <property type="term" value="P:antibacterial humoral response"/>
    <property type="evidence" value="ECO:0007669"/>
    <property type="project" value="TreeGrafter"/>
</dbReference>
<comment type="subcellular location">
    <subcellularLocation>
        <location evidence="1">Secreted</location>
    </subcellularLocation>
</comment>
<feature type="domain" description="Mammalian defensins" evidence="10">
    <location>
        <begin position="82"/>
        <end position="110"/>
    </location>
</feature>
<dbReference type="InterPro" id="IPR002366">
    <property type="entry name" value="Alpha-defensin_N"/>
</dbReference>
<name>A0A7J7ZPB9_RHIFE</name>
<evidence type="ECO:0000256" key="4">
    <source>
        <dbReference type="ARBA" id="ARBA00022529"/>
    </source>
</evidence>
<dbReference type="InterPro" id="IPR006080">
    <property type="entry name" value="Beta/alpha-defensin_C"/>
</dbReference>
<dbReference type="GO" id="GO:0005615">
    <property type="term" value="C:extracellular space"/>
    <property type="evidence" value="ECO:0007669"/>
    <property type="project" value="InterPro"/>
</dbReference>
<dbReference type="Proteomes" id="UP000585614">
    <property type="component" value="Unassembled WGS sequence"/>
</dbReference>
<dbReference type="SMART" id="SM00048">
    <property type="entry name" value="DEFSN"/>
    <property type="match status" value="1"/>
</dbReference>
<dbReference type="EMBL" id="JACAGC010000003">
    <property type="protein sequence ID" value="KAF6376103.1"/>
    <property type="molecule type" value="Genomic_DNA"/>
</dbReference>
<dbReference type="GO" id="GO:0002227">
    <property type="term" value="P:innate immune response in mucosa"/>
    <property type="evidence" value="ECO:0007669"/>
    <property type="project" value="TreeGrafter"/>
</dbReference>
<dbReference type="GO" id="GO:0050830">
    <property type="term" value="P:defense response to Gram-positive bacterium"/>
    <property type="evidence" value="ECO:0007669"/>
    <property type="project" value="TreeGrafter"/>
</dbReference>
<dbReference type="GO" id="GO:0050829">
    <property type="term" value="P:defense response to Gram-negative bacterium"/>
    <property type="evidence" value="ECO:0007669"/>
    <property type="project" value="TreeGrafter"/>
</dbReference>
<sequence>MRTLTLLAAALLLLALQANAKSLRETDDQVPAQDLPEALDQDQLEAEDQNQLEAKGQNMSISFGGPNRLVQGASGLQRVSGCSCSRKYCRSSQIYAGICSINGVPYFLCCR</sequence>
<evidence type="ECO:0000256" key="2">
    <source>
        <dbReference type="ARBA" id="ARBA00006519"/>
    </source>
</evidence>
<keyword evidence="8" id="KW-1015">Disulfide bond</keyword>
<keyword evidence="6" id="KW-0211">Defensin</keyword>
<dbReference type="InterPro" id="IPR016327">
    <property type="entry name" value="Alpha-defensin"/>
</dbReference>
<dbReference type="PROSITE" id="PS00269">
    <property type="entry name" value="DEFENSIN"/>
    <property type="match status" value="1"/>
</dbReference>
<evidence type="ECO:0000256" key="6">
    <source>
        <dbReference type="ARBA" id="ARBA00022940"/>
    </source>
</evidence>
<keyword evidence="4" id="KW-0929">Antimicrobial</keyword>
<proteinExistence type="inferred from homology"/>